<dbReference type="InterPro" id="IPR056423">
    <property type="entry name" value="BACK_BPM_SPOP"/>
</dbReference>
<accession>A0A059BH66</accession>
<dbReference type="CDD" id="cd00121">
    <property type="entry name" value="MATH"/>
    <property type="match status" value="1"/>
</dbReference>
<comment type="function">
    <text evidence="1">May act as a substrate-specific adapter of an E3 ubiquitin-protein ligase complex (CUL3-RBX1-BTB) which mediates the ubiquitination and subsequent proteasomal degradation of target proteins.</text>
</comment>
<dbReference type="OMA" id="NGSHEYM"/>
<dbReference type="EMBL" id="KK198759">
    <property type="protein sequence ID" value="KCW65572.1"/>
    <property type="molecule type" value="Genomic_DNA"/>
</dbReference>
<dbReference type="InterPro" id="IPR045005">
    <property type="entry name" value="BPM1-6"/>
</dbReference>
<dbReference type="PROSITE" id="PS50144">
    <property type="entry name" value="MATH"/>
    <property type="match status" value="1"/>
</dbReference>
<dbReference type="Pfam" id="PF24570">
    <property type="entry name" value="BACK_BPM_SPOP"/>
    <property type="match status" value="1"/>
</dbReference>
<evidence type="ECO:0000256" key="1">
    <source>
        <dbReference type="ARBA" id="ARBA00002668"/>
    </source>
</evidence>
<dbReference type="SUPFAM" id="SSF49599">
    <property type="entry name" value="TRAF domain-like"/>
    <property type="match status" value="1"/>
</dbReference>
<dbReference type="Gene3D" id="1.25.40.420">
    <property type="match status" value="1"/>
</dbReference>
<protein>
    <recommendedName>
        <fullName evidence="7">BTB domain-containing protein</fullName>
    </recommendedName>
</protein>
<name>A0A059BH66_EUCGR</name>
<gene>
    <name evidence="6" type="ORF">EUGRSUZ_G02966</name>
</gene>
<dbReference type="InterPro" id="IPR011333">
    <property type="entry name" value="SKP1/BTB/POZ_sf"/>
</dbReference>
<dbReference type="SUPFAM" id="SSF54695">
    <property type="entry name" value="POZ domain"/>
    <property type="match status" value="1"/>
</dbReference>
<dbReference type="AlphaFoldDB" id="A0A059BH66"/>
<dbReference type="KEGG" id="egr:104454327"/>
<evidence type="ECO:0000256" key="3">
    <source>
        <dbReference type="ARBA" id="ARBA00010846"/>
    </source>
</evidence>
<dbReference type="InParanoid" id="A0A059BH66"/>
<feature type="domain" description="MATH" evidence="5">
    <location>
        <begin position="18"/>
        <end position="150"/>
    </location>
</feature>
<comment type="similarity">
    <text evidence="3">Belongs to the Tdpoz family.</text>
</comment>
<dbReference type="GO" id="GO:0071472">
    <property type="term" value="P:cellular response to salt stress"/>
    <property type="evidence" value="ECO:0007669"/>
    <property type="project" value="UniProtKB-ARBA"/>
</dbReference>
<organism evidence="6">
    <name type="scientific">Eucalyptus grandis</name>
    <name type="common">Flooded gum</name>
    <dbReference type="NCBI Taxonomy" id="71139"/>
    <lineage>
        <taxon>Eukaryota</taxon>
        <taxon>Viridiplantae</taxon>
        <taxon>Streptophyta</taxon>
        <taxon>Embryophyta</taxon>
        <taxon>Tracheophyta</taxon>
        <taxon>Spermatophyta</taxon>
        <taxon>Magnoliopsida</taxon>
        <taxon>eudicotyledons</taxon>
        <taxon>Gunneridae</taxon>
        <taxon>Pentapetalae</taxon>
        <taxon>rosids</taxon>
        <taxon>malvids</taxon>
        <taxon>Myrtales</taxon>
        <taxon>Myrtaceae</taxon>
        <taxon>Myrtoideae</taxon>
        <taxon>Eucalypteae</taxon>
        <taxon>Eucalyptus</taxon>
    </lineage>
</organism>
<evidence type="ECO:0000259" key="4">
    <source>
        <dbReference type="PROSITE" id="PS50097"/>
    </source>
</evidence>
<dbReference type="OrthoDB" id="6359816at2759"/>
<dbReference type="InterPro" id="IPR008974">
    <property type="entry name" value="TRAF-like"/>
</dbReference>
<sequence>MTPRDEEYDSRVVFDAANGSCTFVIPNFSGAQSLSVGQFLCSRAFPAGGHEWVFYFFPRGRVPTDSDYSSAYFALQSEASDVRALFMLRLEDQSGNGNHLVFTHFDHSLVHGPITLMRGYMWGWHRFLKRDHPEASRYIKDNCLILHCTIGVVKARLEGLRLYSIAVPPSDMGGDLKALLDSGLGTDINFEVGDEIFKAHKLILAARSPVFKAQFFGPIGDRNVEKIVVEDVDPSIFKAMLDFIYTDEFPNIKEIAGSPNRSASTSVVLHLAAAADRYCLDRLRLLCESKLGEQITIDMVATTLALADHYRLHKLKAMCLKFAANPANLGAVMESDGFKLLEGSCPLVLSELLLAASKQRTR</sequence>
<dbReference type="Pfam" id="PF00651">
    <property type="entry name" value="BTB"/>
    <property type="match status" value="1"/>
</dbReference>
<evidence type="ECO:0008006" key="7">
    <source>
        <dbReference type="Google" id="ProtNLM"/>
    </source>
</evidence>
<dbReference type="FunFam" id="3.30.710.10:FF:000136">
    <property type="entry name" value="BTB-POZ and math domain 1"/>
    <property type="match status" value="1"/>
</dbReference>
<dbReference type="CDD" id="cd18280">
    <property type="entry name" value="BTB_POZ_BPM_plant"/>
    <property type="match status" value="1"/>
</dbReference>
<evidence type="ECO:0000313" key="6">
    <source>
        <dbReference type="EMBL" id="KCW65572.1"/>
    </source>
</evidence>
<dbReference type="SMART" id="SM00225">
    <property type="entry name" value="BTB"/>
    <property type="match status" value="1"/>
</dbReference>
<dbReference type="Gramene" id="KCW65572">
    <property type="protein sequence ID" value="KCW65572"/>
    <property type="gene ID" value="EUGRSUZ_G02966"/>
</dbReference>
<evidence type="ECO:0000259" key="5">
    <source>
        <dbReference type="PROSITE" id="PS50144"/>
    </source>
</evidence>
<dbReference type="eggNOG" id="KOG1987">
    <property type="taxonomic scope" value="Eukaryota"/>
</dbReference>
<dbReference type="Gene3D" id="3.30.710.10">
    <property type="entry name" value="Potassium Channel Kv1.1, Chain A"/>
    <property type="match status" value="1"/>
</dbReference>
<comment type="pathway">
    <text evidence="2">Protein modification; protein ubiquitination.</text>
</comment>
<dbReference type="PANTHER" id="PTHR26379">
    <property type="entry name" value="BTB/POZ AND MATH DOMAIN-CONTAINING PROTEIN 1"/>
    <property type="match status" value="1"/>
</dbReference>
<dbReference type="Pfam" id="PF22486">
    <property type="entry name" value="MATH_2"/>
    <property type="match status" value="1"/>
</dbReference>
<dbReference type="UniPathway" id="UPA00143"/>
<proteinExistence type="inferred from homology"/>
<dbReference type="GO" id="GO:0016567">
    <property type="term" value="P:protein ubiquitination"/>
    <property type="evidence" value="ECO:0007669"/>
    <property type="project" value="UniProtKB-UniPathway"/>
</dbReference>
<dbReference type="InterPro" id="IPR000210">
    <property type="entry name" value="BTB/POZ_dom"/>
</dbReference>
<feature type="domain" description="BTB" evidence="4">
    <location>
        <begin position="186"/>
        <end position="253"/>
    </location>
</feature>
<dbReference type="Gene3D" id="2.60.210.10">
    <property type="entry name" value="Apoptosis, Tumor Necrosis Factor Receptor Associated Protein 2, Chain A"/>
    <property type="match status" value="1"/>
</dbReference>
<reference evidence="6" key="1">
    <citation type="submission" date="2013-07" db="EMBL/GenBank/DDBJ databases">
        <title>The genome of Eucalyptus grandis.</title>
        <authorList>
            <person name="Schmutz J."/>
            <person name="Hayes R."/>
            <person name="Myburg A."/>
            <person name="Tuskan G."/>
            <person name="Grattapaglia D."/>
            <person name="Rokhsar D.S."/>
        </authorList>
    </citation>
    <scope>NUCLEOTIDE SEQUENCE</scope>
    <source>
        <tissue evidence="6">Leaf extractions</tissue>
    </source>
</reference>
<evidence type="ECO:0000256" key="2">
    <source>
        <dbReference type="ARBA" id="ARBA00004906"/>
    </source>
</evidence>
<dbReference type="PANTHER" id="PTHR26379:SF293">
    <property type="entry name" value="BTB_POZ AND MATH DOMAIN-CONTAINING PROTEIN 3"/>
    <property type="match status" value="1"/>
</dbReference>
<dbReference type="InterPro" id="IPR002083">
    <property type="entry name" value="MATH/TRAF_dom"/>
</dbReference>
<dbReference type="PROSITE" id="PS50097">
    <property type="entry name" value="BTB"/>
    <property type="match status" value="1"/>
</dbReference>